<evidence type="ECO:0000256" key="1">
    <source>
        <dbReference type="ARBA" id="ARBA00009528"/>
    </source>
</evidence>
<keyword evidence="2 8" id="KW-0031">Aminopeptidase</keyword>
<dbReference type="Gene3D" id="3.40.630.10">
    <property type="entry name" value="Zn peptidases"/>
    <property type="match status" value="2"/>
</dbReference>
<name>A0ABY0NG85_9HYPH</name>
<reference evidence="8 9" key="1">
    <citation type="submission" date="2016-10" db="EMBL/GenBank/DDBJ databases">
        <authorList>
            <person name="Varghese N."/>
            <person name="Submissions S."/>
        </authorList>
    </citation>
    <scope>NUCLEOTIDE SEQUENCE [LARGE SCALE GENOMIC DNA]</scope>
    <source>
        <strain evidence="8 9">DSM 26672</strain>
    </source>
</reference>
<keyword evidence="4" id="KW-0378">Hydrolase</keyword>
<dbReference type="InterPro" id="IPR008283">
    <property type="entry name" value="Peptidase_M17_N"/>
</dbReference>
<evidence type="ECO:0000256" key="4">
    <source>
        <dbReference type="ARBA" id="ARBA00022801"/>
    </source>
</evidence>
<dbReference type="SUPFAM" id="SSF53187">
    <property type="entry name" value="Zn-dependent exopeptidases"/>
    <property type="match status" value="1"/>
</dbReference>
<dbReference type="Proteomes" id="UP000199468">
    <property type="component" value="Unassembled WGS sequence"/>
</dbReference>
<feature type="domain" description="Cytosol aminopeptidase" evidence="6">
    <location>
        <begin position="335"/>
        <end position="464"/>
    </location>
</feature>
<evidence type="ECO:0000256" key="2">
    <source>
        <dbReference type="ARBA" id="ARBA00022438"/>
    </source>
</evidence>
<evidence type="ECO:0000313" key="9">
    <source>
        <dbReference type="Proteomes" id="UP000199468"/>
    </source>
</evidence>
<sequence length="492" mass="51689">MEIVPAAGEAEKLGTEFLVLGVFCDGPLMGSARAVNNRSAGRLAAILDQAGLGETVGATCLIGKLPGVAAHRLLLVGLGKAGRFSDRAYRQALAAVAVVLNDDPVAEVVVTLAENEVPRRALSWRMQQAARILADGRFDFGLPDRNIRGEKCTITLLVPQALTSELVGALRQGVAIGEGVSFAKELGDLSPDLCTPAFIARTLQAMSNQFGFSLDVLGRHEFERHGMTHFLARENAVAGACKLFVVRSDHRKAAGRPIVLIGDDVAALQAPAKHKPFAPPSACDMHGIGSVLGAMRTVERLGLALNVVGLIVASQRGASCIDRDDGHRAREPSLLGDVLGYAAHFSPSCVITVAALSRASFIALGSHASGLFANDEGLASELSKCGGISGDGVWQLPLWENDPPLPAGQDAEADQEIECPADAIAAASNLARFATAYPWAHLDIAGTASTAQRRRSTGRPVPLLAEFLVGRARAVPGHAIFSPRSSRNSIHE</sequence>
<evidence type="ECO:0000256" key="3">
    <source>
        <dbReference type="ARBA" id="ARBA00022670"/>
    </source>
</evidence>
<feature type="domain" description="Peptidase M17 leucyl aminopeptidase N-terminal" evidence="7">
    <location>
        <begin position="19"/>
        <end position="140"/>
    </location>
</feature>
<evidence type="ECO:0000313" key="8">
    <source>
        <dbReference type="EMBL" id="SDF22506.1"/>
    </source>
</evidence>
<evidence type="ECO:0000256" key="5">
    <source>
        <dbReference type="ARBA" id="ARBA00023211"/>
    </source>
</evidence>
<comment type="caution">
    <text evidence="8">The sequence shown here is derived from an EMBL/GenBank/DDBJ whole genome shotgun (WGS) entry which is preliminary data.</text>
</comment>
<proteinExistence type="inferred from homology"/>
<dbReference type="Pfam" id="PF00883">
    <property type="entry name" value="Peptidase_M17"/>
    <property type="match status" value="2"/>
</dbReference>
<evidence type="ECO:0000259" key="7">
    <source>
        <dbReference type="Pfam" id="PF02789"/>
    </source>
</evidence>
<evidence type="ECO:0000259" key="6">
    <source>
        <dbReference type="Pfam" id="PF00883"/>
    </source>
</evidence>
<dbReference type="EMBL" id="FNBZ01000001">
    <property type="protein sequence ID" value="SDF22506.1"/>
    <property type="molecule type" value="Genomic_DNA"/>
</dbReference>
<dbReference type="Gene3D" id="3.40.220.10">
    <property type="entry name" value="Leucine Aminopeptidase, subunit E, domain 1"/>
    <property type="match status" value="1"/>
</dbReference>
<keyword evidence="3" id="KW-0645">Protease</keyword>
<dbReference type="GO" id="GO:0004177">
    <property type="term" value="F:aminopeptidase activity"/>
    <property type="evidence" value="ECO:0007669"/>
    <property type="project" value="UniProtKB-KW"/>
</dbReference>
<dbReference type="InterPro" id="IPR043472">
    <property type="entry name" value="Macro_dom-like"/>
</dbReference>
<dbReference type="InterPro" id="IPR011356">
    <property type="entry name" value="Leucine_aapep/pepB"/>
</dbReference>
<gene>
    <name evidence="8" type="ORF">SAMN05421844_101100</name>
</gene>
<accession>A0ABY0NG85</accession>
<keyword evidence="9" id="KW-1185">Reference proteome</keyword>
<dbReference type="InterPro" id="IPR000819">
    <property type="entry name" value="Peptidase_M17_C"/>
</dbReference>
<protein>
    <submittedName>
        <fullName evidence="8">Leucyl aminopeptidase</fullName>
    </submittedName>
</protein>
<dbReference type="PANTHER" id="PTHR11963:SF23">
    <property type="entry name" value="CYTOSOL AMINOPEPTIDASE"/>
    <property type="match status" value="1"/>
</dbReference>
<dbReference type="SUPFAM" id="SSF52949">
    <property type="entry name" value="Macro domain-like"/>
    <property type="match status" value="1"/>
</dbReference>
<feature type="domain" description="Cytosol aminopeptidase" evidence="6">
    <location>
        <begin position="182"/>
        <end position="313"/>
    </location>
</feature>
<dbReference type="Pfam" id="PF02789">
    <property type="entry name" value="Peptidase_M17_N"/>
    <property type="match status" value="1"/>
</dbReference>
<organism evidence="8 9">
    <name type="scientific">Bosea robiniae</name>
    <dbReference type="NCBI Taxonomy" id="1036780"/>
    <lineage>
        <taxon>Bacteria</taxon>
        <taxon>Pseudomonadati</taxon>
        <taxon>Pseudomonadota</taxon>
        <taxon>Alphaproteobacteria</taxon>
        <taxon>Hyphomicrobiales</taxon>
        <taxon>Boseaceae</taxon>
        <taxon>Bosea</taxon>
    </lineage>
</organism>
<dbReference type="RefSeq" id="WP_170843260.1">
    <property type="nucleotide sequence ID" value="NZ_FNBZ01000001.1"/>
</dbReference>
<comment type="similarity">
    <text evidence="1">Belongs to the peptidase M17 family.</text>
</comment>
<dbReference type="PANTHER" id="PTHR11963">
    <property type="entry name" value="LEUCINE AMINOPEPTIDASE-RELATED"/>
    <property type="match status" value="1"/>
</dbReference>
<keyword evidence="5" id="KW-0464">Manganese</keyword>